<reference evidence="1" key="2">
    <citation type="journal article" date="2015" name="Data Brief">
        <title>Shoot transcriptome of the giant reed, Arundo donax.</title>
        <authorList>
            <person name="Barrero R.A."/>
            <person name="Guerrero F.D."/>
            <person name="Moolhuijzen P."/>
            <person name="Goolsby J.A."/>
            <person name="Tidwell J."/>
            <person name="Bellgard S.E."/>
            <person name="Bellgard M.I."/>
        </authorList>
    </citation>
    <scope>NUCLEOTIDE SEQUENCE</scope>
    <source>
        <tissue evidence="1">Shoot tissue taken approximately 20 cm above the soil surface</tissue>
    </source>
</reference>
<dbReference type="EMBL" id="GBRH01210483">
    <property type="protein sequence ID" value="JAD87412.1"/>
    <property type="molecule type" value="Transcribed_RNA"/>
</dbReference>
<protein>
    <submittedName>
        <fullName evidence="1">Uncharacterized protein</fullName>
    </submittedName>
</protein>
<name>A0A0A9DUG3_ARUDO</name>
<organism evidence="1">
    <name type="scientific">Arundo donax</name>
    <name type="common">Giant reed</name>
    <name type="synonym">Donax arundinaceus</name>
    <dbReference type="NCBI Taxonomy" id="35708"/>
    <lineage>
        <taxon>Eukaryota</taxon>
        <taxon>Viridiplantae</taxon>
        <taxon>Streptophyta</taxon>
        <taxon>Embryophyta</taxon>
        <taxon>Tracheophyta</taxon>
        <taxon>Spermatophyta</taxon>
        <taxon>Magnoliopsida</taxon>
        <taxon>Liliopsida</taxon>
        <taxon>Poales</taxon>
        <taxon>Poaceae</taxon>
        <taxon>PACMAD clade</taxon>
        <taxon>Arundinoideae</taxon>
        <taxon>Arundineae</taxon>
        <taxon>Arundo</taxon>
    </lineage>
</organism>
<evidence type="ECO:0000313" key="1">
    <source>
        <dbReference type="EMBL" id="JAD87412.1"/>
    </source>
</evidence>
<reference evidence="1" key="1">
    <citation type="submission" date="2014-09" db="EMBL/GenBank/DDBJ databases">
        <authorList>
            <person name="Magalhaes I.L.F."/>
            <person name="Oliveira U."/>
            <person name="Santos F.R."/>
            <person name="Vidigal T.H.D.A."/>
            <person name="Brescovit A.D."/>
            <person name="Santos A.J."/>
        </authorList>
    </citation>
    <scope>NUCLEOTIDE SEQUENCE</scope>
    <source>
        <tissue evidence="1">Shoot tissue taken approximately 20 cm above the soil surface</tissue>
    </source>
</reference>
<proteinExistence type="predicted"/>
<dbReference type="AlphaFoldDB" id="A0A0A9DUG3"/>
<accession>A0A0A9DUG3</accession>
<sequence>MVPDKLLWERLRVTRYIKSPKDKGITPVRKFRPNWMFTRALHWPNVPGISPVSLFVERSR</sequence>